<dbReference type="GO" id="GO:0005737">
    <property type="term" value="C:cytoplasm"/>
    <property type="evidence" value="ECO:0007669"/>
    <property type="project" value="UniProtKB-SubCell"/>
</dbReference>
<dbReference type="eggNOG" id="COG0274">
    <property type="taxonomic scope" value="Bacteria"/>
</dbReference>
<comment type="catalytic activity">
    <reaction evidence="5 6">
        <text>2-deoxy-D-ribose 5-phosphate = D-glyceraldehyde 3-phosphate + acetaldehyde</text>
        <dbReference type="Rhea" id="RHEA:12821"/>
        <dbReference type="ChEBI" id="CHEBI:15343"/>
        <dbReference type="ChEBI" id="CHEBI:59776"/>
        <dbReference type="ChEBI" id="CHEBI:62877"/>
        <dbReference type="EC" id="4.1.2.4"/>
    </reaction>
</comment>
<evidence type="ECO:0000256" key="5">
    <source>
        <dbReference type="ARBA" id="ARBA00048791"/>
    </source>
</evidence>
<proteinExistence type="inferred from homology"/>
<dbReference type="SMART" id="SM01133">
    <property type="entry name" value="DeoC"/>
    <property type="match status" value="1"/>
</dbReference>
<dbReference type="Pfam" id="PF01791">
    <property type="entry name" value="DeoC"/>
    <property type="match status" value="1"/>
</dbReference>
<keyword evidence="4 6" id="KW-0704">Schiff base</keyword>
<dbReference type="Proteomes" id="UP000002247">
    <property type="component" value="Chromosome"/>
</dbReference>
<dbReference type="UniPathway" id="UPA00002">
    <property type="reaction ID" value="UER00468"/>
</dbReference>
<keyword evidence="2 6" id="KW-0963">Cytoplasm</keyword>
<dbReference type="KEGG" id="srt:Srot_1485"/>
<dbReference type="HOGENOM" id="CLU_053595_0_0_11"/>
<comment type="function">
    <text evidence="6">Catalyzes a reversible aldol reaction between acetaldehyde and D-glyceraldehyde 3-phosphate to generate 2-deoxy-D-ribose 5-phosphate.</text>
</comment>
<dbReference type="GO" id="GO:0006018">
    <property type="term" value="P:2-deoxyribose 1-phosphate catabolic process"/>
    <property type="evidence" value="ECO:0007669"/>
    <property type="project" value="UniProtKB-UniRule"/>
</dbReference>
<dbReference type="AlphaFoldDB" id="D6Z7L8"/>
<dbReference type="PIRSF" id="PIRSF001357">
    <property type="entry name" value="DeoC"/>
    <property type="match status" value="1"/>
</dbReference>
<dbReference type="STRING" id="640132.Srot_1485"/>
<reference evidence="7 8" key="1">
    <citation type="journal article" date="2010" name="Stand. Genomic Sci.">
        <title>Complete genome sequence of Segniliparus rotundus type strain (CDC 1076).</title>
        <authorList>
            <person name="Sikorski J."/>
            <person name="Lapidus A."/>
            <person name="Copeland A."/>
            <person name="Misra M."/>
            <person name="Glavina Del Rio T."/>
            <person name="Nolan M."/>
            <person name="Lucas S."/>
            <person name="Chen F."/>
            <person name="Tice H."/>
            <person name="Cheng J.F."/>
            <person name="Jando M."/>
            <person name="Schneider S."/>
            <person name="Bruce D."/>
            <person name="Goodwin L."/>
            <person name="Pitluck S."/>
            <person name="Liolios K."/>
            <person name="Mikhailova N."/>
            <person name="Pati A."/>
            <person name="Ivanova N."/>
            <person name="Mavromatis K."/>
            <person name="Chen A."/>
            <person name="Palaniappan K."/>
            <person name="Chertkov O."/>
            <person name="Land M."/>
            <person name="Hauser L."/>
            <person name="Chang Y.J."/>
            <person name="Jeffries C.D."/>
            <person name="Brettin T."/>
            <person name="Detter J.C."/>
            <person name="Han C."/>
            <person name="Rohde M."/>
            <person name="Goker M."/>
            <person name="Bristow J."/>
            <person name="Eisen J.A."/>
            <person name="Markowitz V."/>
            <person name="Hugenholtz P."/>
            <person name="Kyrpides N.C."/>
            <person name="Klenk H.P."/>
        </authorList>
    </citation>
    <scope>NUCLEOTIDE SEQUENCE [LARGE SCALE GENOMIC DNA]</scope>
    <source>
        <strain evidence="8">ATCC BAA-972 / CDC 1076 / CIP 108378 / DSM 44985 / JCM 13578</strain>
    </source>
</reference>
<evidence type="ECO:0000256" key="6">
    <source>
        <dbReference type="HAMAP-Rule" id="MF_00114"/>
    </source>
</evidence>
<dbReference type="PANTHER" id="PTHR10889">
    <property type="entry name" value="DEOXYRIBOSE-PHOSPHATE ALDOLASE"/>
    <property type="match status" value="1"/>
</dbReference>
<evidence type="ECO:0000256" key="4">
    <source>
        <dbReference type="ARBA" id="ARBA00023270"/>
    </source>
</evidence>
<dbReference type="EC" id="4.1.2.4" evidence="6"/>
<dbReference type="NCBIfam" id="TIGR00126">
    <property type="entry name" value="deoC"/>
    <property type="match status" value="1"/>
</dbReference>
<name>D6Z7L8_SEGRD</name>
<feature type="active site" description="Proton donor/acceptor" evidence="6">
    <location>
        <position position="90"/>
    </location>
</feature>
<dbReference type="InterPro" id="IPR013785">
    <property type="entry name" value="Aldolase_TIM"/>
</dbReference>
<accession>D6Z7L8</accession>
<keyword evidence="3 6" id="KW-0456">Lyase</keyword>
<dbReference type="Gene3D" id="3.20.20.70">
    <property type="entry name" value="Aldolase class I"/>
    <property type="match status" value="1"/>
</dbReference>
<evidence type="ECO:0000256" key="1">
    <source>
        <dbReference type="ARBA" id="ARBA00010936"/>
    </source>
</evidence>
<dbReference type="RefSeq" id="WP_013138401.1">
    <property type="nucleotide sequence ID" value="NC_014168.1"/>
</dbReference>
<dbReference type="GO" id="GO:0004139">
    <property type="term" value="F:deoxyribose-phosphate aldolase activity"/>
    <property type="evidence" value="ECO:0007669"/>
    <property type="project" value="UniProtKB-UniRule"/>
</dbReference>
<dbReference type="InterPro" id="IPR011343">
    <property type="entry name" value="DeoC"/>
</dbReference>
<comment type="pathway">
    <text evidence="6">Carbohydrate degradation; 2-deoxy-D-ribose 1-phosphate degradation; D-glyceraldehyde 3-phosphate and acetaldehyde from 2-deoxy-alpha-D-ribose 1-phosphate: step 2/2.</text>
</comment>
<comment type="similarity">
    <text evidence="1 6">Belongs to the DeoC/FbaB aldolase family. DeoC type 1 subfamily.</text>
</comment>
<dbReference type="PANTHER" id="PTHR10889:SF1">
    <property type="entry name" value="DEOXYRIBOSE-PHOSPHATE ALDOLASE"/>
    <property type="match status" value="1"/>
</dbReference>
<dbReference type="InterPro" id="IPR028581">
    <property type="entry name" value="DeoC_typeI"/>
</dbReference>
<dbReference type="EMBL" id="CP001958">
    <property type="protein sequence ID" value="ADG97948.1"/>
    <property type="molecule type" value="Genomic_DNA"/>
</dbReference>
<dbReference type="GO" id="GO:0009264">
    <property type="term" value="P:deoxyribonucleotide catabolic process"/>
    <property type="evidence" value="ECO:0007669"/>
    <property type="project" value="UniProtKB-UniRule"/>
</dbReference>
<dbReference type="OrthoDB" id="6579831at2"/>
<evidence type="ECO:0000313" key="8">
    <source>
        <dbReference type="Proteomes" id="UP000002247"/>
    </source>
</evidence>
<feature type="active site" description="Schiff-base intermediate with acetaldehyde" evidence="6">
    <location>
        <position position="158"/>
    </location>
</feature>
<dbReference type="HAMAP" id="MF_00114">
    <property type="entry name" value="DeoC_type1"/>
    <property type="match status" value="1"/>
</dbReference>
<dbReference type="SUPFAM" id="SSF51569">
    <property type="entry name" value="Aldolase"/>
    <property type="match status" value="1"/>
</dbReference>
<organism evidence="7 8">
    <name type="scientific">Segniliparus rotundus (strain ATCC BAA-972 / CDC 1076 / CIP 108378 / DSM 44985 / JCM 13578)</name>
    <dbReference type="NCBI Taxonomy" id="640132"/>
    <lineage>
        <taxon>Bacteria</taxon>
        <taxon>Bacillati</taxon>
        <taxon>Actinomycetota</taxon>
        <taxon>Actinomycetes</taxon>
        <taxon>Mycobacteriales</taxon>
        <taxon>Segniliparaceae</taxon>
        <taxon>Segniliparus</taxon>
    </lineage>
</organism>
<evidence type="ECO:0000256" key="2">
    <source>
        <dbReference type="ARBA" id="ARBA00022490"/>
    </source>
</evidence>
<gene>
    <name evidence="6" type="primary">deoC</name>
    <name evidence="7" type="ordered locus">Srot_1485</name>
</gene>
<protein>
    <recommendedName>
        <fullName evidence="6">Deoxyribose-phosphate aldolase</fullName>
        <shortName evidence="6">DERA</shortName>
        <ecNumber evidence="6">4.1.2.4</ecNumber>
    </recommendedName>
    <alternativeName>
        <fullName evidence="6">2-deoxy-D-ribose 5-phosphate aldolase</fullName>
    </alternativeName>
    <alternativeName>
        <fullName evidence="6">Phosphodeoxyriboaldolase</fullName>
        <shortName evidence="6">Deoxyriboaldolase</shortName>
    </alternativeName>
</protein>
<evidence type="ECO:0000256" key="3">
    <source>
        <dbReference type="ARBA" id="ARBA00023239"/>
    </source>
</evidence>
<sequence length="224" mass="22610">MSALRRAAVAAMVEHTLLKPEALPEHVAAAVAQAQSLGVLGVCLSPSALPVSAPGLVLVTVVGFPSGRHHAAIKAAEAALAASQGAREIDMVIDFSNSLLGDYEAVEREVSTVRAACGDAKLKVIIESEALLVLASDGAKAVAETSRAVERGGAEFVKTSTGFHPAGGASVTAVSLMSAAVSSRVQIKASGGIRTGEQARALIEAGAHRLGLSGSKDVLADFPV</sequence>
<evidence type="ECO:0000313" key="7">
    <source>
        <dbReference type="EMBL" id="ADG97948.1"/>
    </source>
</evidence>
<feature type="active site" description="Proton donor/acceptor" evidence="6">
    <location>
        <position position="188"/>
    </location>
</feature>
<dbReference type="InterPro" id="IPR002915">
    <property type="entry name" value="DeoC/FbaB/LacD_aldolase"/>
</dbReference>
<dbReference type="GO" id="GO:0016052">
    <property type="term" value="P:carbohydrate catabolic process"/>
    <property type="evidence" value="ECO:0007669"/>
    <property type="project" value="TreeGrafter"/>
</dbReference>
<comment type="subcellular location">
    <subcellularLocation>
        <location evidence="6">Cytoplasm</location>
    </subcellularLocation>
</comment>
<keyword evidence="8" id="KW-1185">Reference proteome</keyword>